<sequence>MEVSFAPSFVRQLHKLELDLQKEAAATIGLLGDKKNYATLEVHKLKGRFAGRYGASVNFKYRIIFQYLSPKEVVLLAIGDHEIYR</sequence>
<evidence type="ECO:0000313" key="1">
    <source>
        <dbReference type="EMBL" id="OGZ12066.1"/>
    </source>
</evidence>
<dbReference type="Gene3D" id="3.30.2310.20">
    <property type="entry name" value="RelE-like"/>
    <property type="match status" value="1"/>
</dbReference>
<organism evidence="1 2">
    <name type="scientific">Candidatus Lloydbacteria bacterium RIFCSPHIGHO2_02_FULL_54_17</name>
    <dbReference type="NCBI Taxonomy" id="1798664"/>
    <lineage>
        <taxon>Bacteria</taxon>
        <taxon>Candidatus Lloydiibacteriota</taxon>
    </lineage>
</organism>
<dbReference type="InterPro" id="IPR035093">
    <property type="entry name" value="RelE/ParE_toxin_dom_sf"/>
</dbReference>
<comment type="caution">
    <text evidence="1">The sequence shown here is derived from an EMBL/GenBank/DDBJ whole genome shotgun (WGS) entry which is preliminary data.</text>
</comment>
<gene>
    <name evidence="1" type="ORF">A3C93_03110</name>
</gene>
<evidence type="ECO:0000313" key="2">
    <source>
        <dbReference type="Proteomes" id="UP000178636"/>
    </source>
</evidence>
<protein>
    <recommendedName>
        <fullName evidence="3">Plasmid stabilization protein</fullName>
    </recommendedName>
</protein>
<dbReference type="EMBL" id="MHLO01000024">
    <property type="protein sequence ID" value="OGZ12066.1"/>
    <property type="molecule type" value="Genomic_DNA"/>
</dbReference>
<dbReference type="STRING" id="1798664.A3C93_03110"/>
<dbReference type="AlphaFoldDB" id="A0A1G2DER1"/>
<evidence type="ECO:0008006" key="3">
    <source>
        <dbReference type="Google" id="ProtNLM"/>
    </source>
</evidence>
<accession>A0A1G2DER1</accession>
<proteinExistence type="predicted"/>
<reference evidence="1 2" key="1">
    <citation type="journal article" date="2016" name="Nat. Commun.">
        <title>Thousands of microbial genomes shed light on interconnected biogeochemical processes in an aquifer system.</title>
        <authorList>
            <person name="Anantharaman K."/>
            <person name="Brown C.T."/>
            <person name="Hug L.A."/>
            <person name="Sharon I."/>
            <person name="Castelle C.J."/>
            <person name="Probst A.J."/>
            <person name="Thomas B.C."/>
            <person name="Singh A."/>
            <person name="Wilkins M.J."/>
            <person name="Karaoz U."/>
            <person name="Brodie E.L."/>
            <person name="Williams K.H."/>
            <person name="Hubbard S.S."/>
            <person name="Banfield J.F."/>
        </authorList>
    </citation>
    <scope>NUCLEOTIDE SEQUENCE [LARGE SCALE GENOMIC DNA]</scope>
</reference>
<dbReference type="SUPFAM" id="SSF143011">
    <property type="entry name" value="RelE-like"/>
    <property type="match status" value="1"/>
</dbReference>
<dbReference type="Proteomes" id="UP000178636">
    <property type="component" value="Unassembled WGS sequence"/>
</dbReference>
<name>A0A1G2DER1_9BACT</name>